<feature type="region of interest" description="Disordered" evidence="1">
    <location>
        <begin position="197"/>
        <end position="246"/>
    </location>
</feature>
<protein>
    <submittedName>
        <fullName evidence="3">Uncharacterized protein</fullName>
    </submittedName>
</protein>
<evidence type="ECO:0000313" key="4">
    <source>
        <dbReference type="Proteomes" id="UP000784294"/>
    </source>
</evidence>
<organism evidence="3 4">
    <name type="scientific">Protopolystoma xenopodis</name>
    <dbReference type="NCBI Taxonomy" id="117903"/>
    <lineage>
        <taxon>Eukaryota</taxon>
        <taxon>Metazoa</taxon>
        <taxon>Spiralia</taxon>
        <taxon>Lophotrochozoa</taxon>
        <taxon>Platyhelminthes</taxon>
        <taxon>Monogenea</taxon>
        <taxon>Polyopisthocotylea</taxon>
        <taxon>Polystomatidea</taxon>
        <taxon>Polystomatidae</taxon>
        <taxon>Protopolystoma</taxon>
    </lineage>
</organism>
<feature type="chain" id="PRO_5018693086" evidence="2">
    <location>
        <begin position="24"/>
        <end position="344"/>
    </location>
</feature>
<keyword evidence="4" id="KW-1185">Reference proteome</keyword>
<feature type="signal peptide" evidence="2">
    <location>
        <begin position="1"/>
        <end position="23"/>
    </location>
</feature>
<feature type="compositionally biased region" description="Basic and acidic residues" evidence="1">
    <location>
        <begin position="173"/>
        <end position="185"/>
    </location>
</feature>
<comment type="caution">
    <text evidence="3">The sequence shown here is derived from an EMBL/GenBank/DDBJ whole genome shotgun (WGS) entry which is preliminary data.</text>
</comment>
<gene>
    <name evidence="3" type="ORF">PXEA_LOCUS9533</name>
</gene>
<dbReference type="AlphaFoldDB" id="A0A3S5B8J1"/>
<evidence type="ECO:0000256" key="1">
    <source>
        <dbReference type="SAM" id="MobiDB-lite"/>
    </source>
</evidence>
<reference evidence="3" key="1">
    <citation type="submission" date="2018-11" db="EMBL/GenBank/DDBJ databases">
        <authorList>
            <consortium name="Pathogen Informatics"/>
        </authorList>
    </citation>
    <scope>NUCLEOTIDE SEQUENCE</scope>
</reference>
<evidence type="ECO:0000313" key="3">
    <source>
        <dbReference type="EMBL" id="VEL16093.1"/>
    </source>
</evidence>
<name>A0A3S5B8J1_9PLAT</name>
<keyword evidence="2" id="KW-0732">Signal</keyword>
<sequence>MNPARDLVLHLGLVVDVALLASAALVRNQLSPSCLSLLLPRLFPACTRMHASGPRASPFRPPSPASSASPHFCTIYALFQVDCLAKEEVQQQKWKQTALRSLSHPGVYSQPCGLIGSTSQPGQLDQPGRLTATPSQEDHSVWSLAVRRPGSTTSLARPLRPVSTVEPFGAPTRAEEVSEKRDSEAMVDVARGELEAEAEANRLAPPQSTEYAEPAASEPRRRPPRSPGPRKETVDETAASSGSEEKELIELATRMDRSPAGASSGTDNFSIILPSTEGGYSTDEEEFGLIKGYSKLSSDSQSVHLILLVYSWSQNSTCIQNRSNVVDCKRKKIRFPHRQSHRIM</sequence>
<dbReference type="EMBL" id="CAAALY010027106">
    <property type="protein sequence ID" value="VEL16093.1"/>
    <property type="molecule type" value="Genomic_DNA"/>
</dbReference>
<accession>A0A3S5B8J1</accession>
<dbReference type="Proteomes" id="UP000784294">
    <property type="component" value="Unassembled WGS sequence"/>
</dbReference>
<evidence type="ECO:0000256" key="2">
    <source>
        <dbReference type="SAM" id="SignalP"/>
    </source>
</evidence>
<proteinExistence type="predicted"/>
<feature type="region of interest" description="Disordered" evidence="1">
    <location>
        <begin position="112"/>
        <end position="185"/>
    </location>
</feature>